<feature type="transmembrane region" description="Helical" evidence="1">
    <location>
        <begin position="91"/>
        <end position="112"/>
    </location>
</feature>
<dbReference type="SMART" id="SM00014">
    <property type="entry name" value="acidPPc"/>
    <property type="match status" value="1"/>
</dbReference>
<dbReference type="InterPro" id="IPR000326">
    <property type="entry name" value="PAP2/HPO"/>
</dbReference>
<accession>A0A0R1U2P8</accession>
<evidence type="ECO:0000313" key="4">
    <source>
        <dbReference type="Proteomes" id="UP000051324"/>
    </source>
</evidence>
<protein>
    <submittedName>
        <fullName evidence="3">Phosphatidylglycerophosphatase B</fullName>
    </submittedName>
</protein>
<organism evidence="3 4">
    <name type="scientific">Ligilactobacillus apodemi DSM 16634 = JCM 16172</name>
    <dbReference type="NCBI Taxonomy" id="1423724"/>
    <lineage>
        <taxon>Bacteria</taxon>
        <taxon>Bacillati</taxon>
        <taxon>Bacillota</taxon>
        <taxon>Bacilli</taxon>
        <taxon>Lactobacillales</taxon>
        <taxon>Lactobacillaceae</taxon>
        <taxon>Ligilactobacillus</taxon>
    </lineage>
</organism>
<dbReference type="STRING" id="1423724.FC32_GL001833"/>
<gene>
    <name evidence="3" type="ORF">FC32_GL001833</name>
</gene>
<comment type="caution">
    <text evidence="3">The sequence shown here is derived from an EMBL/GenBank/DDBJ whole genome shotgun (WGS) entry which is preliminary data.</text>
</comment>
<reference evidence="3 4" key="1">
    <citation type="journal article" date="2015" name="Genome Announc.">
        <title>Expanding the biotechnology potential of lactobacilli through comparative genomics of 213 strains and associated genera.</title>
        <authorList>
            <person name="Sun Z."/>
            <person name="Harris H.M."/>
            <person name="McCann A."/>
            <person name="Guo C."/>
            <person name="Argimon S."/>
            <person name="Zhang W."/>
            <person name="Yang X."/>
            <person name="Jeffery I.B."/>
            <person name="Cooney J.C."/>
            <person name="Kagawa T.F."/>
            <person name="Liu W."/>
            <person name="Song Y."/>
            <person name="Salvetti E."/>
            <person name="Wrobel A."/>
            <person name="Rasinkangas P."/>
            <person name="Parkhill J."/>
            <person name="Rea M.C."/>
            <person name="O'Sullivan O."/>
            <person name="Ritari J."/>
            <person name="Douillard F.P."/>
            <person name="Paul Ross R."/>
            <person name="Yang R."/>
            <person name="Briner A.E."/>
            <person name="Felis G.E."/>
            <person name="de Vos W.M."/>
            <person name="Barrangou R."/>
            <person name="Klaenhammer T.R."/>
            <person name="Caufield P.W."/>
            <person name="Cui Y."/>
            <person name="Zhang H."/>
            <person name="O'Toole P.W."/>
        </authorList>
    </citation>
    <scope>NUCLEOTIDE SEQUENCE [LARGE SCALE GENOMIC DNA]</scope>
    <source>
        <strain evidence="3 4">DSM 16634</strain>
    </source>
</reference>
<keyword evidence="1" id="KW-0812">Transmembrane</keyword>
<dbReference type="AlphaFoldDB" id="A0A0R1U2P8"/>
<dbReference type="Proteomes" id="UP000051324">
    <property type="component" value="Unassembled WGS sequence"/>
</dbReference>
<dbReference type="EMBL" id="AZFT01000006">
    <property type="protein sequence ID" value="KRL87214.1"/>
    <property type="molecule type" value="Genomic_DNA"/>
</dbReference>
<dbReference type="PANTHER" id="PTHR14969:SF13">
    <property type="entry name" value="AT30094P"/>
    <property type="match status" value="1"/>
</dbReference>
<keyword evidence="1" id="KW-0472">Membrane</keyword>
<proteinExistence type="predicted"/>
<name>A0A0R1U2P8_9LACO</name>
<dbReference type="RefSeq" id="WP_025087311.1">
    <property type="nucleotide sequence ID" value="NZ_AZFT01000006.1"/>
</dbReference>
<feature type="transmembrane region" description="Helical" evidence="1">
    <location>
        <begin position="132"/>
        <end position="149"/>
    </location>
</feature>
<dbReference type="eggNOG" id="COG0671">
    <property type="taxonomic scope" value="Bacteria"/>
</dbReference>
<evidence type="ECO:0000256" key="1">
    <source>
        <dbReference type="SAM" id="Phobius"/>
    </source>
</evidence>
<keyword evidence="4" id="KW-1185">Reference proteome</keyword>
<dbReference type="InterPro" id="IPR036938">
    <property type="entry name" value="PAP2/HPO_sf"/>
</dbReference>
<dbReference type="SUPFAM" id="SSF48317">
    <property type="entry name" value="Acid phosphatase/Vanadium-dependent haloperoxidase"/>
    <property type="match status" value="1"/>
</dbReference>
<keyword evidence="1" id="KW-1133">Transmembrane helix</keyword>
<feature type="domain" description="Phosphatidic acid phosphatase type 2/haloperoxidase" evidence="2">
    <location>
        <begin position="91"/>
        <end position="202"/>
    </location>
</feature>
<feature type="transmembrane region" description="Helical" evidence="1">
    <location>
        <begin position="161"/>
        <end position="181"/>
    </location>
</feature>
<sequence length="212" mass="24037">MMTQSNKTRSRATWAGIFGGAFLILAFLVKANAPVISAFDKSIQALLYPITNPQMTSFVDKLTFLGGPEMSFIYCLILVVILALKHSYFNAWWTLATVVICNLLNWIIKYIVARPRPADRLVHITGYSFPSGHTFGTALFVFLVLYLLWPHFKTNITKYLMLFIGGIWIVTIALTRIYLHVHYPSDTLASVLLVATLFNCSLIIRTHFKNKN</sequence>
<evidence type="ECO:0000259" key="2">
    <source>
        <dbReference type="SMART" id="SM00014"/>
    </source>
</evidence>
<dbReference type="CDD" id="cd03392">
    <property type="entry name" value="PAP2_like_2"/>
    <property type="match status" value="1"/>
</dbReference>
<dbReference type="Gene3D" id="1.20.144.10">
    <property type="entry name" value="Phosphatidic acid phosphatase type 2/haloperoxidase"/>
    <property type="match status" value="2"/>
</dbReference>
<feature type="transmembrane region" description="Helical" evidence="1">
    <location>
        <begin position="187"/>
        <end position="204"/>
    </location>
</feature>
<evidence type="ECO:0000313" key="3">
    <source>
        <dbReference type="EMBL" id="KRL87214.1"/>
    </source>
</evidence>
<dbReference type="PANTHER" id="PTHR14969">
    <property type="entry name" value="SPHINGOSINE-1-PHOSPHATE PHOSPHOHYDROLASE"/>
    <property type="match status" value="1"/>
</dbReference>
<dbReference type="Pfam" id="PF01569">
    <property type="entry name" value="PAP2"/>
    <property type="match status" value="1"/>
</dbReference>
<dbReference type="PATRIC" id="fig|1423724.4.peg.1910"/>
<feature type="transmembrane region" description="Helical" evidence="1">
    <location>
        <begin position="62"/>
        <end position="84"/>
    </location>
</feature>